<reference evidence="1" key="2">
    <citation type="journal article" date="2023" name="Int. J. Mol. Sci.">
        <title>De Novo Assembly and Annotation of 11 Diverse Shrub Willow (Salix) Genomes Reveals Novel Gene Organization in Sex-Linked Regions.</title>
        <authorList>
            <person name="Hyden B."/>
            <person name="Feng K."/>
            <person name="Yates T.B."/>
            <person name="Jawdy S."/>
            <person name="Cereghino C."/>
            <person name="Smart L.B."/>
            <person name="Muchero W."/>
        </authorList>
    </citation>
    <scope>NUCLEOTIDE SEQUENCE</scope>
    <source>
        <tissue evidence="1">Shoot tip</tissue>
    </source>
</reference>
<sequence>MLHLQGPFWRSLFLKRPWIVDKNGLLQFLRATGLPFHPFPITNNEKKLSLNYVIS</sequence>
<name>A0A9Q0VXI2_SALPP</name>
<evidence type="ECO:0000313" key="1">
    <source>
        <dbReference type="EMBL" id="KAJ6756632.1"/>
    </source>
</evidence>
<organism evidence="1 2">
    <name type="scientific">Salix purpurea</name>
    <name type="common">Purple osier willow</name>
    <dbReference type="NCBI Taxonomy" id="77065"/>
    <lineage>
        <taxon>Eukaryota</taxon>
        <taxon>Viridiplantae</taxon>
        <taxon>Streptophyta</taxon>
        <taxon>Embryophyta</taxon>
        <taxon>Tracheophyta</taxon>
        <taxon>Spermatophyta</taxon>
        <taxon>Magnoliopsida</taxon>
        <taxon>eudicotyledons</taxon>
        <taxon>Gunneridae</taxon>
        <taxon>Pentapetalae</taxon>
        <taxon>rosids</taxon>
        <taxon>fabids</taxon>
        <taxon>Malpighiales</taxon>
        <taxon>Salicaceae</taxon>
        <taxon>Saliceae</taxon>
        <taxon>Salix</taxon>
    </lineage>
</organism>
<comment type="caution">
    <text evidence="1">The sequence shown here is derived from an EMBL/GenBank/DDBJ whole genome shotgun (WGS) entry which is preliminary data.</text>
</comment>
<dbReference type="Proteomes" id="UP001151532">
    <property type="component" value="Chromosome 16"/>
</dbReference>
<reference evidence="1" key="1">
    <citation type="submission" date="2022-11" db="EMBL/GenBank/DDBJ databases">
        <authorList>
            <person name="Hyden B.L."/>
            <person name="Feng K."/>
            <person name="Yates T."/>
            <person name="Jawdy S."/>
            <person name="Smart L.B."/>
            <person name="Muchero W."/>
        </authorList>
    </citation>
    <scope>NUCLEOTIDE SEQUENCE</scope>
    <source>
        <tissue evidence="1">Shoot tip</tissue>
    </source>
</reference>
<keyword evidence="2" id="KW-1185">Reference proteome</keyword>
<accession>A0A9Q0VXI2</accession>
<dbReference type="AlphaFoldDB" id="A0A9Q0VXI2"/>
<dbReference type="EMBL" id="JAPFFK010000007">
    <property type="protein sequence ID" value="KAJ6756632.1"/>
    <property type="molecule type" value="Genomic_DNA"/>
</dbReference>
<gene>
    <name evidence="1" type="ORF">OIU79_028924</name>
</gene>
<evidence type="ECO:0000313" key="2">
    <source>
        <dbReference type="Proteomes" id="UP001151532"/>
    </source>
</evidence>
<protein>
    <submittedName>
        <fullName evidence="1">Uncharacterized protein</fullName>
    </submittedName>
</protein>
<proteinExistence type="predicted"/>